<feature type="transmembrane region" description="Helical" evidence="1">
    <location>
        <begin position="228"/>
        <end position="248"/>
    </location>
</feature>
<keyword evidence="1" id="KW-0812">Transmembrane</keyword>
<dbReference type="PANTHER" id="PTHR23028:SF134">
    <property type="entry name" value="PUTATIVE (AFU_ORTHOLOGUE AFUA_4G08520)-RELATED"/>
    <property type="match status" value="1"/>
</dbReference>
<evidence type="ECO:0000256" key="1">
    <source>
        <dbReference type="SAM" id="Phobius"/>
    </source>
</evidence>
<dbReference type="InParanoid" id="G9EQS2"/>
<keyword evidence="1" id="KW-0472">Membrane</keyword>
<dbReference type="InterPro" id="IPR050879">
    <property type="entry name" value="Acyltransferase_3"/>
</dbReference>
<feature type="transmembrane region" description="Helical" evidence="1">
    <location>
        <begin position="184"/>
        <end position="199"/>
    </location>
</feature>
<dbReference type="AlphaFoldDB" id="G9EQS2"/>
<evidence type="ECO:0000313" key="4">
    <source>
        <dbReference type="Proteomes" id="UP000002770"/>
    </source>
</evidence>
<feature type="transmembrane region" description="Helical" evidence="1">
    <location>
        <begin position="321"/>
        <end position="341"/>
    </location>
</feature>
<feature type="domain" description="Acyltransferase 3" evidence="2">
    <location>
        <begin position="2"/>
        <end position="336"/>
    </location>
</feature>
<dbReference type="Pfam" id="PF01757">
    <property type="entry name" value="Acyl_transf_3"/>
    <property type="match status" value="1"/>
</dbReference>
<dbReference type="EMBL" id="JH413832">
    <property type="protein sequence ID" value="EHL30293.1"/>
    <property type="molecule type" value="Genomic_DNA"/>
</dbReference>
<protein>
    <submittedName>
        <fullName evidence="3">Acyltransferase 3</fullName>
    </submittedName>
</protein>
<reference evidence="3 4" key="1">
    <citation type="journal article" date="2011" name="BMC Genomics">
        <title>Insight into cross-talk between intra-amoebal pathogens.</title>
        <authorList>
            <person name="Gimenez G."/>
            <person name="Bertelli C."/>
            <person name="Moliner C."/>
            <person name="Robert C."/>
            <person name="Raoult D."/>
            <person name="Fournier P.E."/>
            <person name="Greub G."/>
        </authorList>
    </citation>
    <scope>NUCLEOTIDE SEQUENCE [LARGE SCALE GENOMIC DNA]</scope>
    <source>
        <strain evidence="3 4">LLAP12</strain>
    </source>
</reference>
<feature type="transmembrane region" description="Helical" evidence="1">
    <location>
        <begin position="156"/>
        <end position="177"/>
    </location>
</feature>
<keyword evidence="3" id="KW-0808">Transferase</keyword>
<dbReference type="STRING" id="658187.LDG_7624"/>
<evidence type="ECO:0000313" key="3">
    <source>
        <dbReference type="EMBL" id="EHL30293.1"/>
    </source>
</evidence>
<feature type="transmembrane region" description="Helical" evidence="1">
    <location>
        <begin position="44"/>
        <end position="68"/>
    </location>
</feature>
<name>G9EQS2_9GAMM</name>
<accession>G9EQS2</accession>
<keyword evidence="4" id="KW-1185">Reference proteome</keyword>
<feature type="transmembrane region" description="Helical" evidence="1">
    <location>
        <begin position="89"/>
        <end position="107"/>
    </location>
</feature>
<feature type="transmembrane region" description="Helical" evidence="1">
    <location>
        <begin position="260"/>
        <end position="277"/>
    </location>
</feature>
<dbReference type="GO" id="GO:0016747">
    <property type="term" value="F:acyltransferase activity, transferring groups other than amino-acyl groups"/>
    <property type="evidence" value="ECO:0007669"/>
    <property type="project" value="InterPro"/>
</dbReference>
<feature type="transmembrane region" description="Helical" evidence="1">
    <location>
        <begin position="289"/>
        <end position="315"/>
    </location>
</feature>
<evidence type="ECO:0000259" key="2">
    <source>
        <dbReference type="Pfam" id="PF01757"/>
    </source>
</evidence>
<keyword evidence="1" id="KW-1133">Transmembrane helix</keyword>
<dbReference type="Proteomes" id="UP000002770">
    <property type="component" value="Unassembled WGS sequence"/>
</dbReference>
<keyword evidence="3" id="KW-0012">Acyltransferase</keyword>
<organism evidence="3 4">
    <name type="scientific">Legionella drancourtii LLAP12</name>
    <dbReference type="NCBI Taxonomy" id="658187"/>
    <lineage>
        <taxon>Bacteria</taxon>
        <taxon>Pseudomonadati</taxon>
        <taxon>Pseudomonadota</taxon>
        <taxon>Gammaproteobacteria</taxon>
        <taxon>Legionellales</taxon>
        <taxon>Legionellaceae</taxon>
        <taxon>Legionella</taxon>
    </lineage>
</organism>
<dbReference type="eggNOG" id="COG1835">
    <property type="taxonomic scope" value="Bacteria"/>
</dbReference>
<gene>
    <name evidence="3" type="ORF">LDG_7624</name>
</gene>
<dbReference type="HOGENOM" id="CLU_005679_13_8_6"/>
<dbReference type="PANTHER" id="PTHR23028">
    <property type="entry name" value="ACETYLTRANSFERASE"/>
    <property type="match status" value="1"/>
</dbReference>
<dbReference type="InterPro" id="IPR002656">
    <property type="entry name" value="Acyl_transf_3_dom"/>
</dbReference>
<proteinExistence type="predicted"/>
<sequence length="388" mass="44718">MAAFSVAVAHFISAFLPMMAHKNYPQTFSENTSPSLFFEILTSPLISIFYNGHFAVLLFFVLSGYVLTFPYFTAEANILSLKRRLWGRYLRLNIPIACVIFLSFIVYQMGWYKNIPAAEISGSVIWFKNFFAEQLTLKMAVNESIYDSLVFGKHTFIPSLWTLKIEFIGSIYVLAFFIVKPKERIIIPMILVFAILFLVHKEDSIYFYALFLGSLLNLMKLNFRTRRLVFAIGFYLGAFQFECIAYDYLPEVLIWEKKAFYHTIGALFMALAIIKGFGEQFFQHKFIQFLGKISFSLYLIHFIILCSLSSALYLHFPQTQIMIALNFCLYVTFCLIASKIFELMVDKPAINLSHQFSSWLLGMVKKKESTKIISGSQSSLQRLTSLTS</sequence>
<feature type="transmembrane region" description="Helical" evidence="1">
    <location>
        <begin position="205"/>
        <end position="221"/>
    </location>
</feature>